<dbReference type="InterPro" id="IPR005333">
    <property type="entry name" value="Transcription_factor_TCP"/>
</dbReference>
<reference evidence="8" key="1">
    <citation type="journal article" date="2020" name="Nat. Commun.">
        <title>Genome sequence of the cluster root forming white lupin.</title>
        <authorList>
            <person name="Hufnagel B."/>
            <person name="Marques A."/>
            <person name="Soriano A."/>
            <person name="Marques L."/>
            <person name="Divol F."/>
            <person name="Doumas P."/>
            <person name="Sallet E."/>
            <person name="Mancinotti D."/>
            <person name="Carrere S."/>
            <person name="Marande W."/>
            <person name="Arribat S."/>
            <person name="Keller J."/>
            <person name="Huneau C."/>
            <person name="Blein T."/>
            <person name="Aime D."/>
            <person name="Laguerre M."/>
            <person name="Taylor J."/>
            <person name="Schubert V."/>
            <person name="Nelson M."/>
            <person name="Geu-Flores F."/>
            <person name="Crespi M."/>
            <person name="Gallardo-Guerrero K."/>
            <person name="Delaux P.-M."/>
            <person name="Salse J."/>
            <person name="Berges H."/>
            <person name="Guyot R."/>
            <person name="Gouzy J."/>
            <person name="Peret B."/>
        </authorList>
    </citation>
    <scope>NUCLEOTIDE SEQUENCE [LARGE SCALE GENOMIC DNA]</scope>
    <source>
        <strain evidence="8">cv. Amiga</strain>
    </source>
</reference>
<gene>
    <name evidence="7" type="ORF">Lalb_Chr24g0394781</name>
</gene>
<evidence type="ECO:0000256" key="1">
    <source>
        <dbReference type="ARBA" id="ARBA00004123"/>
    </source>
</evidence>
<dbReference type="Proteomes" id="UP000447434">
    <property type="component" value="Chromosome 24"/>
</dbReference>
<evidence type="ECO:0000256" key="5">
    <source>
        <dbReference type="ARBA" id="ARBA00023242"/>
    </source>
</evidence>
<accession>A0A6A5LHV4</accession>
<evidence type="ECO:0000313" key="7">
    <source>
        <dbReference type="EMBL" id="KAE9585768.1"/>
    </source>
</evidence>
<dbReference type="InterPro" id="IPR017887">
    <property type="entry name" value="TF_TCP_subgr"/>
</dbReference>
<keyword evidence="2" id="KW-0805">Transcription regulation</keyword>
<name>A0A6A5LHV4_LUPAL</name>
<feature type="region of interest" description="Disordered" evidence="6">
    <location>
        <begin position="1"/>
        <end position="23"/>
    </location>
</feature>
<sequence length="151" mass="16794">MDSSNNKLKIKKSHSNNKDRHIKVNGRDRRVYLPKLCASRITQLSNELGHKTNGETIQWLLHQAEPAIIIATGTGIIPSNNDNNNKAFSGVGVKDPMVTNLDNKLKGMKVEEKASPSLPLDLDMTMPDFQFSDNDIALIKSVLATNREDKN</sequence>
<keyword evidence="8" id="KW-1185">Reference proteome</keyword>
<dbReference type="GO" id="GO:0043565">
    <property type="term" value="F:sequence-specific DNA binding"/>
    <property type="evidence" value="ECO:0007669"/>
    <property type="project" value="TreeGrafter"/>
</dbReference>
<feature type="compositionally biased region" description="Basic residues" evidence="6">
    <location>
        <begin position="8"/>
        <end position="23"/>
    </location>
</feature>
<evidence type="ECO:0000256" key="6">
    <source>
        <dbReference type="SAM" id="MobiDB-lite"/>
    </source>
</evidence>
<dbReference type="PANTHER" id="PTHR31072">
    <property type="entry name" value="TRANSCRIPTION FACTOR TCP4-RELATED"/>
    <property type="match status" value="1"/>
</dbReference>
<evidence type="ECO:0000313" key="8">
    <source>
        <dbReference type="Proteomes" id="UP000447434"/>
    </source>
</evidence>
<dbReference type="AlphaFoldDB" id="A0A6A5LHV4"/>
<dbReference type="PANTHER" id="PTHR31072:SF170">
    <property type="entry name" value="TRANSCRIPTION FACTOR TCP15-RELATED"/>
    <property type="match status" value="1"/>
</dbReference>
<keyword evidence="4" id="KW-0804">Transcription</keyword>
<proteinExistence type="predicted"/>
<comment type="caution">
    <text evidence="7">The sequence shown here is derived from an EMBL/GenBank/DDBJ whole genome shotgun (WGS) entry which is preliminary data.</text>
</comment>
<evidence type="ECO:0000256" key="3">
    <source>
        <dbReference type="ARBA" id="ARBA00023125"/>
    </source>
</evidence>
<keyword evidence="3" id="KW-0238">DNA-binding</keyword>
<dbReference type="PROSITE" id="PS51369">
    <property type="entry name" value="TCP"/>
    <property type="match status" value="1"/>
</dbReference>
<evidence type="ECO:0000256" key="4">
    <source>
        <dbReference type="ARBA" id="ARBA00023163"/>
    </source>
</evidence>
<dbReference type="EMBL" id="WOCE01000024">
    <property type="protein sequence ID" value="KAE9585768.1"/>
    <property type="molecule type" value="Genomic_DNA"/>
</dbReference>
<dbReference type="GO" id="GO:0003700">
    <property type="term" value="F:DNA-binding transcription factor activity"/>
    <property type="evidence" value="ECO:0007669"/>
    <property type="project" value="InterPro"/>
</dbReference>
<comment type="subcellular location">
    <subcellularLocation>
        <location evidence="1">Nucleus</location>
    </subcellularLocation>
</comment>
<dbReference type="OrthoDB" id="1911901at2759"/>
<protein>
    <submittedName>
        <fullName evidence="7">Putative transcription factor TCP family</fullName>
    </submittedName>
</protein>
<dbReference type="Pfam" id="PF03634">
    <property type="entry name" value="TCP"/>
    <property type="match status" value="1"/>
</dbReference>
<keyword evidence="5" id="KW-0539">Nucleus</keyword>
<organism evidence="7 8">
    <name type="scientific">Lupinus albus</name>
    <name type="common">White lupine</name>
    <name type="synonym">Lupinus termis</name>
    <dbReference type="NCBI Taxonomy" id="3870"/>
    <lineage>
        <taxon>Eukaryota</taxon>
        <taxon>Viridiplantae</taxon>
        <taxon>Streptophyta</taxon>
        <taxon>Embryophyta</taxon>
        <taxon>Tracheophyta</taxon>
        <taxon>Spermatophyta</taxon>
        <taxon>Magnoliopsida</taxon>
        <taxon>eudicotyledons</taxon>
        <taxon>Gunneridae</taxon>
        <taxon>Pentapetalae</taxon>
        <taxon>rosids</taxon>
        <taxon>fabids</taxon>
        <taxon>Fabales</taxon>
        <taxon>Fabaceae</taxon>
        <taxon>Papilionoideae</taxon>
        <taxon>50 kb inversion clade</taxon>
        <taxon>genistoids sensu lato</taxon>
        <taxon>core genistoids</taxon>
        <taxon>Genisteae</taxon>
        <taxon>Lupinus</taxon>
    </lineage>
</organism>
<dbReference type="GO" id="GO:0005634">
    <property type="term" value="C:nucleus"/>
    <property type="evidence" value="ECO:0007669"/>
    <property type="project" value="UniProtKB-SubCell"/>
</dbReference>
<evidence type="ECO:0000256" key="2">
    <source>
        <dbReference type="ARBA" id="ARBA00023015"/>
    </source>
</evidence>